<accession>A0ABD3Q594</accession>
<organism evidence="2 3">
    <name type="scientific">Cyclotella cryptica</name>
    <dbReference type="NCBI Taxonomy" id="29204"/>
    <lineage>
        <taxon>Eukaryota</taxon>
        <taxon>Sar</taxon>
        <taxon>Stramenopiles</taxon>
        <taxon>Ochrophyta</taxon>
        <taxon>Bacillariophyta</taxon>
        <taxon>Coscinodiscophyceae</taxon>
        <taxon>Thalassiosirophycidae</taxon>
        <taxon>Stephanodiscales</taxon>
        <taxon>Stephanodiscaceae</taxon>
        <taxon>Cyclotella</taxon>
    </lineage>
</organism>
<protein>
    <recommendedName>
        <fullName evidence="1">DUF1990 domain-containing protein</fullName>
    </recommendedName>
</protein>
<evidence type="ECO:0000259" key="1">
    <source>
        <dbReference type="Pfam" id="PF09348"/>
    </source>
</evidence>
<dbReference type="EMBL" id="JABMIG020000077">
    <property type="protein sequence ID" value="KAL3794751.1"/>
    <property type="molecule type" value="Genomic_DNA"/>
</dbReference>
<dbReference type="Proteomes" id="UP001516023">
    <property type="component" value="Unassembled WGS sequence"/>
</dbReference>
<dbReference type="InterPro" id="IPR018960">
    <property type="entry name" value="DUF1990"/>
</dbReference>
<keyword evidence="3" id="KW-1185">Reference proteome</keyword>
<dbReference type="AlphaFoldDB" id="A0ABD3Q594"/>
<reference evidence="2 3" key="1">
    <citation type="journal article" date="2020" name="G3 (Bethesda)">
        <title>Improved Reference Genome for Cyclotella cryptica CCMP332, a Model for Cell Wall Morphogenesis, Salinity Adaptation, and Lipid Production in Diatoms (Bacillariophyta).</title>
        <authorList>
            <person name="Roberts W.R."/>
            <person name="Downey K.M."/>
            <person name="Ruck E.C."/>
            <person name="Traller J.C."/>
            <person name="Alverson A.J."/>
        </authorList>
    </citation>
    <scope>NUCLEOTIDE SEQUENCE [LARGE SCALE GENOMIC DNA]</scope>
    <source>
        <strain evidence="2 3">CCMP332</strain>
    </source>
</reference>
<sequence>MNGETICRSDVIDGWRVLRFYKRLGYGEKCYRRLQHAVFNWNFEALVGDRAMGIVAAATREQKVRAQDTDATRHLLATFTEIRFPRPFKSLFIVNPVHVVRERRDVKRQVDNCVFSSTSYATLQGHLLAGEEKVTVIWRNGAGNEVDVEIVSCSRSAPSLAGKAIWPLIGRMQKQFFLAEMDHFDSIAKAQSSFAL</sequence>
<evidence type="ECO:0000313" key="3">
    <source>
        <dbReference type="Proteomes" id="UP001516023"/>
    </source>
</evidence>
<proteinExistence type="predicted"/>
<name>A0ABD3Q594_9STRA</name>
<comment type="caution">
    <text evidence="2">The sequence shown here is derived from an EMBL/GenBank/DDBJ whole genome shotgun (WGS) entry which is preliminary data.</text>
</comment>
<feature type="domain" description="DUF1990" evidence="1">
    <location>
        <begin position="13"/>
        <end position="176"/>
    </location>
</feature>
<gene>
    <name evidence="2" type="ORF">HJC23_012761</name>
</gene>
<dbReference type="Pfam" id="PF09348">
    <property type="entry name" value="DUF1990"/>
    <property type="match status" value="1"/>
</dbReference>
<evidence type="ECO:0000313" key="2">
    <source>
        <dbReference type="EMBL" id="KAL3794751.1"/>
    </source>
</evidence>